<gene>
    <name evidence="2" type="ordered locus">Taci_1467</name>
</gene>
<dbReference type="Proteomes" id="UP000002030">
    <property type="component" value="Chromosome"/>
</dbReference>
<dbReference type="STRING" id="525903.Taci_1467"/>
<dbReference type="PATRIC" id="fig|525903.6.peg.1467"/>
<name>D1B6Q6_THEAS</name>
<dbReference type="KEGG" id="tai:Taci_1467"/>
<keyword evidence="2" id="KW-0675">Receptor</keyword>
<feature type="signal peptide" evidence="1">
    <location>
        <begin position="1"/>
        <end position="25"/>
    </location>
</feature>
<dbReference type="NCBIfam" id="TIGR02122">
    <property type="entry name" value="TRAP_TAXI"/>
    <property type="match status" value="1"/>
</dbReference>
<feature type="chain" id="PRO_5003021314" evidence="1">
    <location>
        <begin position="26"/>
        <end position="332"/>
    </location>
</feature>
<reference evidence="2 3" key="1">
    <citation type="journal article" date="2009" name="Stand. Genomic Sci.">
        <title>Complete genome sequence of Thermanaerovibrio acidaminovorans type strain (Su883).</title>
        <authorList>
            <person name="Chovatia M."/>
            <person name="Sikorski J."/>
            <person name="Schroder M."/>
            <person name="Lapidus A."/>
            <person name="Nolan M."/>
            <person name="Tice H."/>
            <person name="Glavina Del Rio T."/>
            <person name="Copeland A."/>
            <person name="Cheng J.F."/>
            <person name="Lucas S."/>
            <person name="Chen F."/>
            <person name="Bruce D."/>
            <person name="Goodwin L."/>
            <person name="Pitluck S."/>
            <person name="Ivanova N."/>
            <person name="Mavromatis K."/>
            <person name="Ovchinnikova G."/>
            <person name="Pati A."/>
            <person name="Chen A."/>
            <person name="Palaniappan K."/>
            <person name="Land M."/>
            <person name="Hauser L."/>
            <person name="Chang Y.J."/>
            <person name="Jeffries C.D."/>
            <person name="Chain P."/>
            <person name="Saunders E."/>
            <person name="Detter J.C."/>
            <person name="Brettin T."/>
            <person name="Rohde M."/>
            <person name="Goker M."/>
            <person name="Spring S."/>
            <person name="Bristow J."/>
            <person name="Markowitz V."/>
            <person name="Hugenholtz P."/>
            <person name="Kyrpides N.C."/>
            <person name="Klenk H.P."/>
            <person name="Eisen J.A."/>
        </authorList>
    </citation>
    <scope>NUCLEOTIDE SEQUENCE [LARGE SCALE GENOMIC DNA]</scope>
    <source>
        <strain evidence="3">ATCC 49978 / DSM 6589 / Su883</strain>
    </source>
</reference>
<dbReference type="HOGENOM" id="CLU_033215_4_0_0"/>
<dbReference type="eggNOG" id="COG2358">
    <property type="taxonomic scope" value="Bacteria"/>
</dbReference>
<accession>D1B6Q6</accession>
<keyword evidence="1" id="KW-0732">Signal</keyword>
<evidence type="ECO:0000313" key="2">
    <source>
        <dbReference type="EMBL" id="ACZ19697.1"/>
    </source>
</evidence>
<proteinExistence type="predicted"/>
<dbReference type="Gene3D" id="3.40.190.10">
    <property type="entry name" value="Periplasmic binding protein-like II"/>
    <property type="match status" value="2"/>
</dbReference>
<dbReference type="OrthoDB" id="9776669at2"/>
<keyword evidence="3" id="KW-1185">Reference proteome</keyword>
<dbReference type="Pfam" id="PF16868">
    <property type="entry name" value="NMT1_3"/>
    <property type="match status" value="1"/>
</dbReference>
<dbReference type="PANTHER" id="PTHR42941:SF1">
    <property type="entry name" value="SLL1037 PROTEIN"/>
    <property type="match status" value="1"/>
</dbReference>
<sequence>MSMRRLVVSLFALALVVGAVSAVFAAPAPKAGWPSQLKFMAGPPGGNWFALGNAFADMWSREVLQTTSSSGGGVANIINADTKKGDLGFSVTSLLGAAIKGEQDFLGRPVKNAVVMANLYTQYTYFIMRKDFAQKHGITKLGDVFRKKVPVRMATLKPGTASEFVVKSLFMKGYGVTYKDIKKMGGSVEFASYDGGADLLADNHIDMFAFSVGKVASIVMNIESNTNVVILPVDDDALKALSDAYGTETFTINPGIYKSVTKPVKTVGDYTCVVIRKDLPENLVYELCKALWKNKDNLAKAVQDMKELNPKEAIPKGVPAHPGAVRFWKEAK</sequence>
<evidence type="ECO:0000313" key="3">
    <source>
        <dbReference type="Proteomes" id="UP000002030"/>
    </source>
</evidence>
<protein>
    <submittedName>
        <fullName evidence="2">TRAP transporter solute receptor, TAXI family</fullName>
    </submittedName>
</protein>
<dbReference type="InterPro" id="IPR011852">
    <property type="entry name" value="TRAP_TAXI"/>
</dbReference>
<dbReference type="PANTHER" id="PTHR42941">
    <property type="entry name" value="SLL1037 PROTEIN"/>
    <property type="match status" value="1"/>
</dbReference>
<organism evidence="2 3">
    <name type="scientific">Thermanaerovibrio acidaminovorans (strain ATCC 49978 / DSM 6589 / Su883)</name>
    <name type="common">Selenomonas acidaminovorans</name>
    <dbReference type="NCBI Taxonomy" id="525903"/>
    <lineage>
        <taxon>Bacteria</taxon>
        <taxon>Thermotogati</taxon>
        <taxon>Synergistota</taxon>
        <taxon>Synergistia</taxon>
        <taxon>Synergistales</taxon>
        <taxon>Synergistaceae</taxon>
        <taxon>Thermanaerovibrio</taxon>
    </lineage>
</organism>
<dbReference type="SUPFAM" id="SSF53850">
    <property type="entry name" value="Periplasmic binding protein-like II"/>
    <property type="match status" value="1"/>
</dbReference>
<dbReference type="AlphaFoldDB" id="D1B6Q6"/>
<dbReference type="EMBL" id="CP001818">
    <property type="protein sequence ID" value="ACZ19697.1"/>
    <property type="molecule type" value="Genomic_DNA"/>
</dbReference>
<dbReference type="EnsemblBacteria" id="ACZ19697">
    <property type="protein sequence ID" value="ACZ19697"/>
    <property type="gene ID" value="Taci_1467"/>
</dbReference>
<evidence type="ECO:0000256" key="1">
    <source>
        <dbReference type="SAM" id="SignalP"/>
    </source>
</evidence>